<name>A0A443JHK1_9MICO</name>
<protein>
    <submittedName>
        <fullName evidence="1">Uncharacterized protein</fullName>
    </submittedName>
</protein>
<dbReference type="EMBL" id="RBZY01000019">
    <property type="protein sequence ID" value="RWR19933.1"/>
    <property type="molecule type" value="Genomic_DNA"/>
</dbReference>
<comment type="caution">
    <text evidence="1">The sequence shown here is derived from an EMBL/GenBank/DDBJ whole genome shotgun (WGS) entry which is preliminary data.</text>
</comment>
<gene>
    <name evidence="1" type="ORF">D8Y23_06700</name>
</gene>
<reference evidence="1 2" key="1">
    <citation type="journal article" date="2018" name="Front. Microbiol.">
        <title>Novel Insights Into Bacterial Dimethylsulfoniopropionate Catabolism in the East China Sea.</title>
        <authorList>
            <person name="Liu J."/>
            <person name="Liu J."/>
            <person name="Zhang S.H."/>
            <person name="Liang J."/>
            <person name="Lin H."/>
            <person name="Song D."/>
            <person name="Yang G.P."/>
            <person name="Todd J.D."/>
            <person name="Zhang X.H."/>
        </authorList>
    </citation>
    <scope>NUCLEOTIDE SEQUENCE [LARGE SCALE GENOMIC DNA]</scope>
    <source>
        <strain evidence="1 2">ZYFD042</strain>
    </source>
</reference>
<dbReference type="Proteomes" id="UP000285970">
    <property type="component" value="Unassembled WGS sequence"/>
</dbReference>
<sequence>MTPDELFLHSDAALREVIDQLDPADFSAPVPKEWSELESPTLLGILGRHAYDEAWIPDVIAGRAAADGDPFADVDLLGDDPIASYDALNDAATAAVRSGDFAETFRFIYGDYPAADGFAHLSMYRAFQAWSIAKHFGIPFHLSPELIAGLNEHVTPHADEWRQWGVFPPAIEPPADADDETRLLCAVGFWVA</sequence>
<proteinExistence type="predicted"/>
<dbReference type="RefSeq" id="WP_128217386.1">
    <property type="nucleotide sequence ID" value="NZ_RBZY01000019.1"/>
</dbReference>
<evidence type="ECO:0000313" key="1">
    <source>
        <dbReference type="EMBL" id="RWR19933.1"/>
    </source>
</evidence>
<dbReference type="AlphaFoldDB" id="A0A443JHK1"/>
<organism evidence="1 2">
    <name type="scientific">Microbacterium enclense</name>
    <dbReference type="NCBI Taxonomy" id="993073"/>
    <lineage>
        <taxon>Bacteria</taxon>
        <taxon>Bacillati</taxon>
        <taxon>Actinomycetota</taxon>
        <taxon>Actinomycetes</taxon>
        <taxon>Micrococcales</taxon>
        <taxon>Microbacteriaceae</taxon>
        <taxon>Microbacterium</taxon>
    </lineage>
</organism>
<dbReference type="OrthoDB" id="4928804at2"/>
<evidence type="ECO:0000313" key="2">
    <source>
        <dbReference type="Proteomes" id="UP000285970"/>
    </source>
</evidence>
<accession>A0A443JHK1</accession>